<keyword evidence="3" id="KW-0902">Two-component regulatory system</keyword>
<keyword evidence="8" id="KW-1185">Reference proteome</keyword>
<dbReference type="Gene3D" id="1.20.5.1930">
    <property type="match status" value="1"/>
</dbReference>
<dbReference type="GO" id="GO:0016020">
    <property type="term" value="C:membrane"/>
    <property type="evidence" value="ECO:0007669"/>
    <property type="project" value="InterPro"/>
</dbReference>
<dbReference type="SUPFAM" id="SSF55874">
    <property type="entry name" value="ATPase domain of HSP90 chaperone/DNA topoisomerase II/histidine kinase"/>
    <property type="match status" value="1"/>
</dbReference>
<dbReference type="Pfam" id="PF13426">
    <property type="entry name" value="PAS_9"/>
    <property type="match status" value="1"/>
</dbReference>
<keyword evidence="2" id="KW-0418">Kinase</keyword>
<dbReference type="EMBL" id="BLVP01000002">
    <property type="protein sequence ID" value="GFM36028.1"/>
    <property type="molecule type" value="Genomic_DNA"/>
</dbReference>
<dbReference type="CDD" id="cd16917">
    <property type="entry name" value="HATPase_UhpB-NarQ-NarX-like"/>
    <property type="match status" value="1"/>
</dbReference>
<dbReference type="GO" id="GO:0000155">
    <property type="term" value="F:phosphorelay sensor kinase activity"/>
    <property type="evidence" value="ECO:0007669"/>
    <property type="project" value="InterPro"/>
</dbReference>
<evidence type="ECO:0000313" key="7">
    <source>
        <dbReference type="EMBL" id="GFM36028.1"/>
    </source>
</evidence>
<dbReference type="Proteomes" id="UP000503820">
    <property type="component" value="Unassembled WGS sequence"/>
</dbReference>
<feature type="domain" description="PAS" evidence="6">
    <location>
        <begin position="358"/>
        <end position="402"/>
    </location>
</feature>
<evidence type="ECO:0008006" key="9">
    <source>
        <dbReference type="Google" id="ProtNLM"/>
    </source>
</evidence>
<dbReference type="Pfam" id="PF02518">
    <property type="entry name" value="HATPase_c"/>
    <property type="match status" value="1"/>
</dbReference>
<dbReference type="NCBIfam" id="TIGR00229">
    <property type="entry name" value="sensory_box"/>
    <property type="match status" value="3"/>
</dbReference>
<dbReference type="SMART" id="SM00387">
    <property type="entry name" value="HATPase_c"/>
    <property type="match status" value="1"/>
</dbReference>
<evidence type="ECO:0000259" key="5">
    <source>
        <dbReference type="PROSITE" id="PS50109"/>
    </source>
</evidence>
<evidence type="ECO:0000256" key="1">
    <source>
        <dbReference type="ARBA" id="ARBA00022679"/>
    </source>
</evidence>
<evidence type="ECO:0000256" key="2">
    <source>
        <dbReference type="ARBA" id="ARBA00022777"/>
    </source>
</evidence>
<comment type="caution">
    <text evidence="7">The sequence shown here is derived from an EMBL/GenBank/DDBJ whole genome shotgun (WGS) entry which is preliminary data.</text>
</comment>
<dbReference type="InterPro" id="IPR036890">
    <property type="entry name" value="HATPase_C_sf"/>
</dbReference>
<dbReference type="GO" id="GO:0046983">
    <property type="term" value="F:protein dimerization activity"/>
    <property type="evidence" value="ECO:0007669"/>
    <property type="project" value="InterPro"/>
</dbReference>
<dbReference type="PROSITE" id="PS50109">
    <property type="entry name" value="HIS_KIN"/>
    <property type="match status" value="1"/>
</dbReference>
<dbReference type="InterPro" id="IPR013656">
    <property type="entry name" value="PAS_4"/>
</dbReference>
<organism evidence="7 8">
    <name type="scientific">Desulfovibrio psychrotolerans</name>
    <dbReference type="NCBI Taxonomy" id="415242"/>
    <lineage>
        <taxon>Bacteria</taxon>
        <taxon>Pseudomonadati</taxon>
        <taxon>Thermodesulfobacteriota</taxon>
        <taxon>Desulfovibrionia</taxon>
        <taxon>Desulfovibrionales</taxon>
        <taxon>Desulfovibrionaceae</taxon>
        <taxon>Desulfovibrio</taxon>
    </lineage>
</organism>
<dbReference type="InterPro" id="IPR003594">
    <property type="entry name" value="HATPase_dom"/>
</dbReference>
<dbReference type="AlphaFoldDB" id="A0A7J0BQU6"/>
<dbReference type="Gene3D" id="3.30.565.10">
    <property type="entry name" value="Histidine kinase-like ATPase, C-terminal domain"/>
    <property type="match status" value="1"/>
</dbReference>
<dbReference type="InterPro" id="IPR035965">
    <property type="entry name" value="PAS-like_dom_sf"/>
</dbReference>
<sequence length="824" mass="92376">MKDIVPADVEMLHETEVEALRREVERLRLRNAELEGRLARGFRPASVVWGAVETAGDIFMVTDDAGRVLHANTPGMQMLLGEMPEGGALGELVLSERLPTGHPCRKVLEFAVSTGEGLALTEEQGSRLLECRAMPAQLFGKAVFFLGLFDITERDHARHLLLQAHRVLEERIAARTAALHVQMHQRMRAEEALRQEREFFRLVLDTDPSFISVYDAQGAPLLVNRAFTSLFGFAEDAPLEEVFCSGSPAWVLVGDAAERVCLSGETVRREQDIDDALGTYRWYDTVTTPLHMPGGTVYALNIATDVTDRKVSQLALEQAHSELEERVKERTVALAELNGRLVREAMERLEVQKKLEENEARFRGLFFANQAIKLLVDAETRAVVEANDAALRFYGYSREEMLKLSLHDISLSPVQEIDERTSRLMKEGTAFFESKHRRVDGTLMDVEVYAGTIQDKGRRTVFSIVHDISERKDAERQVVEQRNHLTALMNALGDSAMLLDMRGRIITLNTAAANALNGCEKKLTGRVLFKCMAEGESAAHRRMFREVLSRGRPVRDELALGEGVWDVTYYPVFDVQGQVAGVALYSKDVTARKKSEERMRWLSGRVLSAQEDERKRIGRELHDSTAQTLSGIKFMVEAELRAMDRKGMPWDTTGMRKVVSLLQGAITELRRIIMDLRPTVLDDLGLLSAMRWLQDEFCVMHPDIGFRLWLDLDEACLDERQKSALFRVAQEALANAARHSGADALSVSLTREEAYCCLAVYDNGVGFEPGETPPAGIGLDSMRERLELVEGQLHIASEKGRGTQVRAVVPLRTWNGCGNDDFLP</sequence>
<dbReference type="CDD" id="cd00130">
    <property type="entry name" value="PAS"/>
    <property type="match status" value="2"/>
</dbReference>
<evidence type="ECO:0000256" key="3">
    <source>
        <dbReference type="ARBA" id="ARBA00023012"/>
    </source>
</evidence>
<dbReference type="InterPro" id="IPR050482">
    <property type="entry name" value="Sensor_HK_TwoCompSys"/>
</dbReference>
<evidence type="ECO:0000313" key="8">
    <source>
        <dbReference type="Proteomes" id="UP000503820"/>
    </source>
</evidence>
<name>A0A7J0BQU6_9BACT</name>
<dbReference type="PANTHER" id="PTHR24421">
    <property type="entry name" value="NITRATE/NITRITE SENSOR PROTEIN NARX-RELATED"/>
    <property type="match status" value="1"/>
</dbReference>
<evidence type="ECO:0000259" key="6">
    <source>
        <dbReference type="PROSITE" id="PS50112"/>
    </source>
</evidence>
<dbReference type="Pfam" id="PF07730">
    <property type="entry name" value="HisKA_3"/>
    <property type="match status" value="1"/>
</dbReference>
<feature type="coiled-coil region" evidence="4">
    <location>
        <begin position="10"/>
        <end position="37"/>
    </location>
</feature>
<feature type="domain" description="PAS" evidence="6">
    <location>
        <begin position="196"/>
        <end position="236"/>
    </location>
</feature>
<dbReference type="InterPro" id="IPR000014">
    <property type="entry name" value="PAS"/>
</dbReference>
<dbReference type="RefSeq" id="WP_174408722.1">
    <property type="nucleotide sequence ID" value="NZ_BLVP01000002.1"/>
</dbReference>
<feature type="domain" description="PAS" evidence="6">
    <location>
        <begin position="481"/>
        <end position="551"/>
    </location>
</feature>
<proteinExistence type="predicted"/>
<dbReference type="SMART" id="SM00091">
    <property type="entry name" value="PAS"/>
    <property type="match status" value="4"/>
</dbReference>
<dbReference type="SUPFAM" id="SSF55785">
    <property type="entry name" value="PYP-like sensor domain (PAS domain)"/>
    <property type="match status" value="3"/>
</dbReference>
<dbReference type="InterPro" id="IPR005467">
    <property type="entry name" value="His_kinase_dom"/>
</dbReference>
<evidence type="ECO:0000256" key="4">
    <source>
        <dbReference type="SAM" id="Coils"/>
    </source>
</evidence>
<dbReference type="PROSITE" id="PS50112">
    <property type="entry name" value="PAS"/>
    <property type="match status" value="3"/>
</dbReference>
<dbReference type="InterPro" id="IPR011712">
    <property type="entry name" value="Sig_transdc_His_kin_sub3_dim/P"/>
</dbReference>
<dbReference type="Pfam" id="PF08448">
    <property type="entry name" value="PAS_4"/>
    <property type="match status" value="2"/>
</dbReference>
<keyword evidence="1" id="KW-0808">Transferase</keyword>
<reference evidence="7 8" key="1">
    <citation type="submission" date="2020-05" db="EMBL/GenBank/DDBJ databases">
        <title>Draft genome sequence of Desulfovibrio psychrotolerans JS1T.</title>
        <authorList>
            <person name="Ueno A."/>
            <person name="Tamazawa S."/>
            <person name="Tamamura S."/>
            <person name="Murakami T."/>
            <person name="Kiyama T."/>
            <person name="Inomata H."/>
            <person name="Amano Y."/>
            <person name="Miyakawa K."/>
            <person name="Tamaki H."/>
            <person name="Naganuma T."/>
            <person name="Kaneko K."/>
        </authorList>
    </citation>
    <scope>NUCLEOTIDE SEQUENCE [LARGE SCALE GENOMIC DNA]</scope>
    <source>
        <strain evidence="7 8">JS1</strain>
    </source>
</reference>
<dbReference type="Gene3D" id="3.30.450.20">
    <property type="entry name" value="PAS domain"/>
    <property type="match status" value="3"/>
</dbReference>
<protein>
    <recommendedName>
        <fullName evidence="9">Histidine kinase</fullName>
    </recommendedName>
</protein>
<accession>A0A7J0BQU6</accession>
<dbReference type="PANTHER" id="PTHR24421:SF58">
    <property type="entry name" value="SIGNAL TRANSDUCTION HISTIDINE-PROTEIN KINASE_PHOSPHATASE UHPB"/>
    <property type="match status" value="1"/>
</dbReference>
<keyword evidence="4" id="KW-0175">Coiled coil</keyword>
<gene>
    <name evidence="7" type="ORF">DSM19430T_07120</name>
</gene>
<feature type="domain" description="Histidine kinase" evidence="5">
    <location>
        <begin position="725"/>
        <end position="813"/>
    </location>
</feature>